<keyword evidence="4 8" id="KW-0812">Transmembrane</keyword>
<dbReference type="InterPro" id="IPR011014">
    <property type="entry name" value="MscS_channel_TM-2"/>
</dbReference>
<dbReference type="EMBL" id="CP159510">
    <property type="protein sequence ID" value="XCJ16377.1"/>
    <property type="molecule type" value="Genomic_DNA"/>
</dbReference>
<dbReference type="Gene3D" id="1.10.287.1260">
    <property type="match status" value="1"/>
</dbReference>
<evidence type="ECO:0000256" key="5">
    <source>
        <dbReference type="ARBA" id="ARBA00022989"/>
    </source>
</evidence>
<keyword evidence="3" id="KW-1003">Cell membrane</keyword>
<dbReference type="GO" id="GO:0055085">
    <property type="term" value="P:transmembrane transport"/>
    <property type="evidence" value="ECO:0007669"/>
    <property type="project" value="InterPro"/>
</dbReference>
<dbReference type="SUPFAM" id="SSF50182">
    <property type="entry name" value="Sm-like ribonucleoproteins"/>
    <property type="match status" value="1"/>
</dbReference>
<evidence type="ECO:0000256" key="6">
    <source>
        <dbReference type="ARBA" id="ARBA00023136"/>
    </source>
</evidence>
<dbReference type="GO" id="GO:0005886">
    <property type="term" value="C:plasma membrane"/>
    <property type="evidence" value="ECO:0007669"/>
    <property type="project" value="UniProtKB-SubCell"/>
</dbReference>
<gene>
    <name evidence="12" type="ORF">ABNN70_11945</name>
</gene>
<dbReference type="RefSeq" id="WP_353947916.1">
    <property type="nucleotide sequence ID" value="NZ_CP159510.1"/>
</dbReference>
<proteinExistence type="inferred from homology"/>
<feature type="region of interest" description="Disordered" evidence="7">
    <location>
        <begin position="353"/>
        <end position="375"/>
    </location>
</feature>
<dbReference type="SUPFAM" id="SSF82689">
    <property type="entry name" value="Mechanosensitive channel protein MscS (YggB), C-terminal domain"/>
    <property type="match status" value="1"/>
</dbReference>
<dbReference type="Gene3D" id="3.30.70.100">
    <property type="match status" value="1"/>
</dbReference>
<keyword evidence="6 8" id="KW-0472">Membrane</keyword>
<evidence type="ECO:0000256" key="2">
    <source>
        <dbReference type="ARBA" id="ARBA00008017"/>
    </source>
</evidence>
<protein>
    <submittedName>
        <fullName evidence="12">Mechanosensitive ion channel family protein</fullName>
    </submittedName>
</protein>
<feature type="transmembrane region" description="Helical" evidence="8">
    <location>
        <begin position="56"/>
        <end position="76"/>
    </location>
</feature>
<evidence type="ECO:0000256" key="3">
    <source>
        <dbReference type="ARBA" id="ARBA00022475"/>
    </source>
</evidence>
<dbReference type="Pfam" id="PF21082">
    <property type="entry name" value="MS_channel_3rd"/>
    <property type="match status" value="1"/>
</dbReference>
<organism evidence="12">
    <name type="scientific">Sporolactobacillus sp. Y61</name>
    <dbReference type="NCBI Taxonomy" id="3160863"/>
    <lineage>
        <taxon>Bacteria</taxon>
        <taxon>Bacillati</taxon>
        <taxon>Bacillota</taxon>
        <taxon>Bacilli</taxon>
        <taxon>Bacillales</taxon>
        <taxon>Sporolactobacillaceae</taxon>
        <taxon>Sporolactobacillus</taxon>
    </lineage>
</organism>
<keyword evidence="5 8" id="KW-1133">Transmembrane helix</keyword>
<dbReference type="InterPro" id="IPR045042">
    <property type="entry name" value="YnaI-like"/>
</dbReference>
<dbReference type="Pfam" id="PF00924">
    <property type="entry name" value="MS_channel_2nd"/>
    <property type="match status" value="1"/>
</dbReference>
<dbReference type="Gene3D" id="2.30.30.60">
    <property type="match status" value="1"/>
</dbReference>
<dbReference type="PROSITE" id="PS01246">
    <property type="entry name" value="UPF0003"/>
    <property type="match status" value="1"/>
</dbReference>
<evidence type="ECO:0000313" key="12">
    <source>
        <dbReference type="EMBL" id="XCJ16377.1"/>
    </source>
</evidence>
<dbReference type="InterPro" id="IPR006685">
    <property type="entry name" value="MscS_channel_2nd"/>
</dbReference>
<dbReference type="InterPro" id="IPR010920">
    <property type="entry name" value="LSM_dom_sf"/>
</dbReference>
<comment type="similarity">
    <text evidence="2">Belongs to the MscS (TC 1.A.23) family.</text>
</comment>
<feature type="domain" description="Mechanosensitive ion channel MscS C-terminal" evidence="10">
    <location>
        <begin position="251"/>
        <end position="335"/>
    </location>
</feature>
<dbReference type="SUPFAM" id="SSF82861">
    <property type="entry name" value="Mechanosensitive channel protein MscS (YggB), transmembrane region"/>
    <property type="match status" value="1"/>
</dbReference>
<evidence type="ECO:0000259" key="10">
    <source>
        <dbReference type="Pfam" id="PF21082"/>
    </source>
</evidence>
<evidence type="ECO:0000259" key="11">
    <source>
        <dbReference type="Pfam" id="PF21088"/>
    </source>
</evidence>
<feature type="transmembrane region" description="Helical" evidence="8">
    <location>
        <begin position="88"/>
        <end position="115"/>
    </location>
</feature>
<dbReference type="InterPro" id="IPR006686">
    <property type="entry name" value="MscS_channel_CS"/>
</dbReference>
<dbReference type="AlphaFoldDB" id="A0AAU8IDB4"/>
<evidence type="ECO:0000256" key="7">
    <source>
        <dbReference type="SAM" id="MobiDB-lite"/>
    </source>
</evidence>
<feature type="transmembrane region" description="Helical" evidence="8">
    <location>
        <begin position="154"/>
        <end position="174"/>
    </location>
</feature>
<evidence type="ECO:0000256" key="4">
    <source>
        <dbReference type="ARBA" id="ARBA00022692"/>
    </source>
</evidence>
<dbReference type="InterPro" id="IPR023408">
    <property type="entry name" value="MscS_beta-dom_sf"/>
</dbReference>
<evidence type="ECO:0000259" key="9">
    <source>
        <dbReference type="Pfam" id="PF00924"/>
    </source>
</evidence>
<feature type="domain" description="Mechanosensitive ion channel MscS" evidence="9">
    <location>
        <begin position="176"/>
        <end position="243"/>
    </location>
</feature>
<evidence type="ECO:0000256" key="8">
    <source>
        <dbReference type="SAM" id="Phobius"/>
    </source>
</evidence>
<feature type="transmembrane region" description="Helical" evidence="8">
    <location>
        <begin position="15"/>
        <end position="36"/>
    </location>
</feature>
<dbReference type="InterPro" id="IPR049278">
    <property type="entry name" value="MS_channel_C"/>
</dbReference>
<feature type="transmembrane region" description="Helical" evidence="8">
    <location>
        <begin position="127"/>
        <end position="148"/>
    </location>
</feature>
<dbReference type="InterPro" id="IPR011066">
    <property type="entry name" value="MscS_channel_C_sf"/>
</dbReference>
<feature type="domain" description="Mechanosensitive ion channel transmembrane helices 2/3" evidence="11">
    <location>
        <begin position="135"/>
        <end position="175"/>
    </location>
</feature>
<accession>A0AAU8IDB4</accession>
<sequence length="375" mass="42791">MESLEWMGKITLMDGIISCSIILVFFIMVFILQKYIPNLLTKLSRGKIDDKLISALRKPVVLILITTGIFLALSFLPVPRNWRTLFSLFYKSIATFSIGWGFYILSGSIGIFFNHMGTRYDLQFNDIVIPFLSRIAKFLVVVMTLFMILDQWNYHVTGLITGLGIGGLAVAMAAKDTLSNLFGGFVIITDAPFTIGDLIHSGNIEGFVEDINFRSTRIRTLDQALVTVPNSTLANQPITNLSKIGKRRVYLTIPLDLETQEKKVDLCIRRIRKMLIQDTLVDPEDVMVYLDQITSSGIKLMVHFYVKTPDFKVWMESKEKYNLSILNILKEEGIDLATDRSRIVFDAAEEKRFTDREKQESNDSGDRRRSRDHHI</sequence>
<dbReference type="PANTHER" id="PTHR43634:SF2">
    <property type="entry name" value="LOW CONDUCTANCE MECHANOSENSITIVE CHANNEL YNAI"/>
    <property type="match status" value="1"/>
</dbReference>
<dbReference type="Pfam" id="PF21088">
    <property type="entry name" value="MS_channel_1st"/>
    <property type="match status" value="1"/>
</dbReference>
<name>A0AAU8IDB4_9BACL</name>
<dbReference type="PANTHER" id="PTHR43634">
    <property type="entry name" value="OW CONDUCTANCE MECHANOSENSITIVE CHANNEL"/>
    <property type="match status" value="1"/>
</dbReference>
<dbReference type="InterPro" id="IPR049142">
    <property type="entry name" value="MS_channel_1st"/>
</dbReference>
<comment type="subcellular location">
    <subcellularLocation>
        <location evidence="1">Cell membrane</location>
        <topology evidence="1">Multi-pass membrane protein</topology>
    </subcellularLocation>
</comment>
<reference evidence="12" key="1">
    <citation type="submission" date="2024-06" db="EMBL/GenBank/DDBJ databases">
        <authorList>
            <person name="Fan A."/>
            <person name="Zhang F.Y."/>
            <person name="Zhang L."/>
        </authorList>
    </citation>
    <scope>NUCLEOTIDE SEQUENCE</scope>
    <source>
        <strain evidence="12">Y61</strain>
    </source>
</reference>
<evidence type="ECO:0000256" key="1">
    <source>
        <dbReference type="ARBA" id="ARBA00004651"/>
    </source>
</evidence>